<evidence type="ECO:0000313" key="3">
    <source>
        <dbReference type="Proteomes" id="UP000050525"/>
    </source>
</evidence>
<reference evidence="2 3" key="1">
    <citation type="journal article" date="2012" name="Genome Biol.">
        <title>Sequencing three crocodilian genomes to illuminate the evolution of archosaurs and amniotes.</title>
        <authorList>
            <person name="St John J.A."/>
            <person name="Braun E.L."/>
            <person name="Isberg S.R."/>
            <person name="Miles L.G."/>
            <person name="Chong A.Y."/>
            <person name="Gongora J."/>
            <person name="Dalzell P."/>
            <person name="Moran C."/>
            <person name="Bed'hom B."/>
            <person name="Abzhanov A."/>
            <person name="Burgess S.C."/>
            <person name="Cooksey A.M."/>
            <person name="Castoe T.A."/>
            <person name="Crawford N.G."/>
            <person name="Densmore L.D."/>
            <person name="Drew J.C."/>
            <person name="Edwards S.V."/>
            <person name="Faircloth B.C."/>
            <person name="Fujita M.K."/>
            <person name="Greenwold M.J."/>
            <person name="Hoffmann F.G."/>
            <person name="Howard J.M."/>
            <person name="Iguchi T."/>
            <person name="Janes D.E."/>
            <person name="Khan S.Y."/>
            <person name="Kohno S."/>
            <person name="de Koning A.J."/>
            <person name="Lance S.L."/>
            <person name="McCarthy F.M."/>
            <person name="McCormack J.E."/>
            <person name="Merchant M.E."/>
            <person name="Peterson D.G."/>
            <person name="Pollock D.D."/>
            <person name="Pourmand N."/>
            <person name="Raney B.J."/>
            <person name="Roessler K.A."/>
            <person name="Sanford J.R."/>
            <person name="Sawyer R.H."/>
            <person name="Schmidt C.J."/>
            <person name="Triplett E.W."/>
            <person name="Tuberville T.D."/>
            <person name="Venegas-Anaya M."/>
            <person name="Howard J.T."/>
            <person name="Jarvis E.D."/>
            <person name="Guillette L.J.Jr."/>
            <person name="Glenn T.C."/>
            <person name="Green R.E."/>
            <person name="Ray D.A."/>
        </authorList>
    </citation>
    <scope>NUCLEOTIDE SEQUENCE [LARGE SCALE GENOMIC DNA]</scope>
    <source>
        <strain evidence="2">KSC_2009_1</strain>
    </source>
</reference>
<evidence type="ECO:0000313" key="2">
    <source>
        <dbReference type="EMBL" id="KYO23690.1"/>
    </source>
</evidence>
<feature type="region of interest" description="Disordered" evidence="1">
    <location>
        <begin position="37"/>
        <end position="67"/>
    </location>
</feature>
<dbReference type="AlphaFoldDB" id="A0A151MH26"/>
<comment type="caution">
    <text evidence="2">The sequence shown here is derived from an EMBL/GenBank/DDBJ whole genome shotgun (WGS) entry which is preliminary data.</text>
</comment>
<name>A0A151MH26_ALLMI</name>
<protein>
    <submittedName>
        <fullName evidence="2">Uncharacterized protein</fullName>
    </submittedName>
</protein>
<dbReference type="EMBL" id="AKHW03006178">
    <property type="protein sequence ID" value="KYO23690.1"/>
    <property type="molecule type" value="Genomic_DNA"/>
</dbReference>
<sequence length="67" mass="7459">MSSNSSTWLMLKERNGTVYKDSLSLLDHSCLNSTSISEMQSISDRKESRSERDLIKSSGPAFCLQDG</sequence>
<evidence type="ECO:0000256" key="1">
    <source>
        <dbReference type="SAM" id="MobiDB-lite"/>
    </source>
</evidence>
<dbReference type="Proteomes" id="UP000050525">
    <property type="component" value="Unassembled WGS sequence"/>
</dbReference>
<feature type="compositionally biased region" description="Basic and acidic residues" evidence="1">
    <location>
        <begin position="43"/>
        <end position="55"/>
    </location>
</feature>
<proteinExistence type="predicted"/>
<accession>A0A151MH26</accession>
<gene>
    <name evidence="2" type="ORF">Y1Q_0002316</name>
</gene>
<keyword evidence="3" id="KW-1185">Reference proteome</keyword>
<organism evidence="2 3">
    <name type="scientific">Alligator mississippiensis</name>
    <name type="common">American alligator</name>
    <dbReference type="NCBI Taxonomy" id="8496"/>
    <lineage>
        <taxon>Eukaryota</taxon>
        <taxon>Metazoa</taxon>
        <taxon>Chordata</taxon>
        <taxon>Craniata</taxon>
        <taxon>Vertebrata</taxon>
        <taxon>Euteleostomi</taxon>
        <taxon>Archelosauria</taxon>
        <taxon>Archosauria</taxon>
        <taxon>Crocodylia</taxon>
        <taxon>Alligatoridae</taxon>
        <taxon>Alligatorinae</taxon>
        <taxon>Alligator</taxon>
    </lineage>
</organism>